<accession>A0ABQ7WN01</accession>
<evidence type="ECO:0000256" key="4">
    <source>
        <dbReference type="ARBA" id="ARBA00022759"/>
    </source>
</evidence>
<keyword evidence="4" id="KW-0378">Hydrolase</keyword>
<evidence type="ECO:0000313" key="9">
    <source>
        <dbReference type="EMBL" id="KAH0781468.1"/>
    </source>
</evidence>
<dbReference type="Gene3D" id="3.30.70.270">
    <property type="match status" value="3"/>
</dbReference>
<dbReference type="CDD" id="cd00303">
    <property type="entry name" value="retropepsin_like"/>
    <property type="match status" value="1"/>
</dbReference>
<dbReference type="InterPro" id="IPR043128">
    <property type="entry name" value="Rev_trsase/Diguanyl_cyclase"/>
</dbReference>
<dbReference type="PROSITE" id="PS50013">
    <property type="entry name" value="CHROMO_2"/>
    <property type="match status" value="1"/>
</dbReference>
<organism evidence="9 10">
    <name type="scientific">Solanum tuberosum</name>
    <name type="common">Potato</name>
    <dbReference type="NCBI Taxonomy" id="4113"/>
    <lineage>
        <taxon>Eukaryota</taxon>
        <taxon>Viridiplantae</taxon>
        <taxon>Streptophyta</taxon>
        <taxon>Embryophyta</taxon>
        <taxon>Tracheophyta</taxon>
        <taxon>Spermatophyta</taxon>
        <taxon>Magnoliopsida</taxon>
        <taxon>eudicotyledons</taxon>
        <taxon>Gunneridae</taxon>
        <taxon>Pentapetalae</taxon>
        <taxon>asterids</taxon>
        <taxon>lamiids</taxon>
        <taxon>Solanales</taxon>
        <taxon>Solanaceae</taxon>
        <taxon>Solanoideae</taxon>
        <taxon>Solaneae</taxon>
        <taxon>Solanum</taxon>
    </lineage>
</organism>
<dbReference type="InterPro" id="IPR043502">
    <property type="entry name" value="DNA/RNA_pol_sf"/>
</dbReference>
<dbReference type="Gene3D" id="3.30.420.10">
    <property type="entry name" value="Ribonuclease H-like superfamily/Ribonuclease H"/>
    <property type="match status" value="1"/>
</dbReference>
<dbReference type="InterPro" id="IPR001584">
    <property type="entry name" value="Integrase_cat-core"/>
</dbReference>
<evidence type="ECO:0000256" key="2">
    <source>
        <dbReference type="ARBA" id="ARBA00022695"/>
    </source>
</evidence>
<sequence>MEEMDDRLAQIQDQLMKLMEGMTSMNDRNSQTEKELYEIKETIGRLGIKGKEKELGRIESSTDRACSIESHYEIRHKENHSNSEYILALNERFGEEFEDSVEALKSNSNRQMQSPRTLLQAYKLSKLQEDVFDAQAKTWCLKPMVRPVQGPILPTPTHVKPPFSQKPFTPNSTYRKPVDSQVAKPNRFTGNGLGRRLTAAEMDEKRAKGLCFFCDDKYVVSHKCRSNKHFFLVEREDEELVQEEVVQDQIQEDNEKVDEFMTISLQAFTGVTGYQTIIVTGYHEKKPLQVLIDTASTHNFIDQEVAKRLGCQTTTIMTQSISVADGRKVQTGSVCKNLTWLLQGTTFSSDFLLLPLGNMDIVLGVQWLNTLGRILFDFQSRTIEFRYQEDRLQCYNIHVDQGNLVHPALSLLIDQYAIIFEIPTTLPPHRGSFDHHIPLVESANPVNKRPYRYPGVKKDIIEKLVHEMIDHGVIQHGTSPYVSPVVLVGKKDGSWRLCVDYRELNNLTVKDKFPIPIIEDLLDELGGSMEFSKIDLRDGYHQLRIKSMVDHIVHVRAVFDLMQRFQLYPKMSKCPFGGPKVEYLGHFISGEGVSTDPKKIVAVAQWPIPTNIKRLRGFLGLAGYYRRFIQGFGSICKPLHVLLKKDGYTWTEHATTTFEELKQALISAPVLAMLDYSKPFVVETNSSGKGIGVVLMQEGHPIAYVSRSLDPRHQAMFVYDRELVALIFVVTKWSHYLIGKPFIVKTDQKALKHLLEQNLHTDFQVAGISKLMAFDFSIEYKKGLLQPLPILDGVWTDVCLDFIEGLPKSNGKNVILVVLDRLSKYGHFMSLKHPYTAQSVALCFLDNVFKLHGMPATLTSDRDHVFLSKLCQELFTIQGVQLQRSISYHPQTDGQTKVLNRTLETYLRCFCSDRPKEWSSYLPLAEWWYNTTYHTAIKCTPSEVLYGQKPPIHLPYLACESSSDMVDRSLVAREAIIHLLKFHIQRAQQRMKDLADQHRSDRCFEVGDWVYLKLQPYRQVSVAVRPFNKLAAKYFGPYPIAPKLKKCHEVPYVINHPPVFHLSSPYCPRPEGVLDRRLVKRGNQAVVQVLVKWTAIDSSQATWEYLFDIQHRFPSFLP</sequence>
<dbReference type="CDD" id="cd01647">
    <property type="entry name" value="RT_LTR"/>
    <property type="match status" value="1"/>
</dbReference>
<keyword evidence="10" id="KW-1185">Reference proteome</keyword>
<dbReference type="EMBL" id="JAIVGD010000001">
    <property type="protein sequence ID" value="KAH0781468.1"/>
    <property type="molecule type" value="Genomic_DNA"/>
</dbReference>
<dbReference type="Pfam" id="PF08284">
    <property type="entry name" value="RVP_2"/>
    <property type="match status" value="1"/>
</dbReference>
<dbReference type="InterPro" id="IPR036397">
    <property type="entry name" value="RNaseH_sf"/>
</dbReference>
<dbReference type="InterPro" id="IPR050951">
    <property type="entry name" value="Retrovirus_Pol_polyprotein"/>
</dbReference>
<keyword evidence="5" id="KW-0511">Multifunctional enzyme</keyword>
<keyword evidence="4" id="KW-0255">Endonuclease</keyword>
<evidence type="ECO:0000259" key="8">
    <source>
        <dbReference type="PROSITE" id="PS50994"/>
    </source>
</evidence>
<evidence type="ECO:0000256" key="6">
    <source>
        <dbReference type="SAM" id="MobiDB-lite"/>
    </source>
</evidence>
<dbReference type="Proteomes" id="UP000826656">
    <property type="component" value="Unassembled WGS sequence"/>
</dbReference>
<dbReference type="InterPro" id="IPR012337">
    <property type="entry name" value="RNaseH-like_sf"/>
</dbReference>
<dbReference type="PANTHER" id="PTHR37984">
    <property type="entry name" value="PROTEIN CBG26694"/>
    <property type="match status" value="1"/>
</dbReference>
<keyword evidence="3" id="KW-0540">Nuclease</keyword>
<dbReference type="InterPro" id="IPR041577">
    <property type="entry name" value="RT_RNaseH_2"/>
</dbReference>
<dbReference type="SUPFAM" id="SSF56672">
    <property type="entry name" value="DNA/RNA polymerases"/>
    <property type="match status" value="1"/>
</dbReference>
<dbReference type="Gene3D" id="3.10.20.370">
    <property type="match status" value="1"/>
</dbReference>
<evidence type="ECO:0000313" key="10">
    <source>
        <dbReference type="Proteomes" id="UP000826656"/>
    </source>
</evidence>
<comment type="caution">
    <text evidence="9">The sequence shown here is derived from an EMBL/GenBank/DDBJ whole genome shotgun (WGS) entry which is preliminary data.</text>
</comment>
<dbReference type="PANTHER" id="PTHR37984:SF5">
    <property type="entry name" value="PROTEIN NYNRIN-LIKE"/>
    <property type="match status" value="1"/>
</dbReference>
<dbReference type="SUPFAM" id="SSF53098">
    <property type="entry name" value="Ribonuclease H-like"/>
    <property type="match status" value="1"/>
</dbReference>
<feature type="region of interest" description="Disordered" evidence="6">
    <location>
        <begin position="167"/>
        <end position="190"/>
    </location>
</feature>
<dbReference type="SUPFAM" id="SSF50630">
    <property type="entry name" value="Acid proteases"/>
    <property type="match status" value="1"/>
</dbReference>
<dbReference type="SUPFAM" id="SSF54160">
    <property type="entry name" value="Chromo domain-like"/>
    <property type="match status" value="1"/>
</dbReference>
<reference evidence="9 10" key="1">
    <citation type="journal article" date="2021" name="bioRxiv">
        <title>Chromosome-scale and haplotype-resolved genome assembly of a tetraploid potato cultivar.</title>
        <authorList>
            <person name="Sun H."/>
            <person name="Jiao W.-B."/>
            <person name="Krause K."/>
            <person name="Campoy J.A."/>
            <person name="Goel M."/>
            <person name="Folz-Donahue K."/>
            <person name="Kukat C."/>
            <person name="Huettel B."/>
            <person name="Schneeberger K."/>
        </authorList>
    </citation>
    <scope>NUCLEOTIDE SEQUENCE [LARGE SCALE GENOMIC DNA]</scope>
    <source>
        <strain evidence="9">SolTubOtavaFocal</strain>
        <tissue evidence="9">Leaves</tissue>
    </source>
</reference>
<dbReference type="InterPro" id="IPR021109">
    <property type="entry name" value="Peptidase_aspartic_dom_sf"/>
</dbReference>
<gene>
    <name evidence="9" type="ORF">KY290_001066</name>
</gene>
<evidence type="ECO:0000259" key="7">
    <source>
        <dbReference type="PROSITE" id="PS50013"/>
    </source>
</evidence>
<feature type="domain" description="Chromo" evidence="7">
    <location>
        <begin position="1068"/>
        <end position="1118"/>
    </location>
</feature>
<name>A0ABQ7WN01_SOLTU</name>
<keyword evidence="1" id="KW-0808">Transferase</keyword>
<evidence type="ECO:0000256" key="5">
    <source>
        <dbReference type="ARBA" id="ARBA00023268"/>
    </source>
</evidence>
<keyword evidence="2" id="KW-0548">Nucleotidyltransferase</keyword>
<dbReference type="InterPro" id="IPR000953">
    <property type="entry name" value="Chromo/chromo_shadow_dom"/>
</dbReference>
<protein>
    <submittedName>
        <fullName evidence="9">Uncharacterized protein</fullName>
    </submittedName>
</protein>
<proteinExistence type="predicted"/>
<evidence type="ECO:0000256" key="1">
    <source>
        <dbReference type="ARBA" id="ARBA00022679"/>
    </source>
</evidence>
<evidence type="ECO:0000256" key="3">
    <source>
        <dbReference type="ARBA" id="ARBA00022722"/>
    </source>
</evidence>
<dbReference type="PROSITE" id="PS50994">
    <property type="entry name" value="INTEGRASE"/>
    <property type="match status" value="1"/>
</dbReference>
<dbReference type="CDD" id="cd09274">
    <property type="entry name" value="RNase_HI_RT_Ty3"/>
    <property type="match status" value="1"/>
</dbReference>
<dbReference type="Pfam" id="PF17919">
    <property type="entry name" value="RT_RNaseH_2"/>
    <property type="match status" value="1"/>
</dbReference>
<dbReference type="InterPro" id="IPR016197">
    <property type="entry name" value="Chromo-like_dom_sf"/>
</dbReference>
<dbReference type="Gene3D" id="3.10.10.10">
    <property type="entry name" value="HIV Type 1 Reverse Transcriptase, subunit A, domain 1"/>
    <property type="match status" value="1"/>
</dbReference>
<dbReference type="Gene3D" id="2.40.70.10">
    <property type="entry name" value="Acid Proteases"/>
    <property type="match status" value="1"/>
</dbReference>
<feature type="domain" description="Integrase catalytic" evidence="8">
    <location>
        <begin position="785"/>
        <end position="949"/>
    </location>
</feature>